<dbReference type="EMBL" id="QFFI01000023">
    <property type="protein sequence ID" value="PWG62044.1"/>
    <property type="molecule type" value="Genomic_DNA"/>
</dbReference>
<evidence type="ECO:0000259" key="2">
    <source>
        <dbReference type="Pfam" id="PF20434"/>
    </source>
</evidence>
<dbReference type="PANTHER" id="PTHR48081">
    <property type="entry name" value="AB HYDROLASE SUPERFAMILY PROTEIN C4A8.06C"/>
    <property type="match status" value="1"/>
</dbReference>
<feature type="domain" description="BD-FAE-like" evidence="2">
    <location>
        <begin position="61"/>
        <end position="246"/>
    </location>
</feature>
<dbReference type="SUPFAM" id="SSF53474">
    <property type="entry name" value="alpha/beta-Hydrolases"/>
    <property type="match status" value="1"/>
</dbReference>
<protein>
    <submittedName>
        <fullName evidence="3">Alpha/beta hydrolase</fullName>
    </submittedName>
</protein>
<comment type="caution">
    <text evidence="3">The sequence shown here is derived from an EMBL/GenBank/DDBJ whole genome shotgun (WGS) entry which is preliminary data.</text>
</comment>
<sequence>MASGLGKATALWRGLRLSALAATSLLLGGCSGTAVLNALTPESGYQRHVGLDYGAHERQRLDLYVPEGAADAPVVVFFYGGRWQEGERADYRFAAQALASRGYVVAVPDYRLYPEVRFPAFVEDAAAAVAWIHARAADYGGDPGRLVLAGHSAGAHIAALLALDPQYLESAGPGRGVVRAFIGLAGPYDFLPLRAEDLKIIFGPSAERPRSQPINHVDPQAPPMLLLHGRDDRLVEPGNSRRLAQAVTEAGGSARLRLFDNRGHVSLVASLARPLRFHTPVLEAMGRFIDGLEAPERERL</sequence>
<evidence type="ECO:0000256" key="1">
    <source>
        <dbReference type="ARBA" id="ARBA00022801"/>
    </source>
</evidence>
<dbReference type="OrthoDB" id="9771666at2"/>
<dbReference type="InterPro" id="IPR029058">
    <property type="entry name" value="AB_hydrolase_fold"/>
</dbReference>
<evidence type="ECO:0000313" key="3">
    <source>
        <dbReference type="EMBL" id="PWG62044.1"/>
    </source>
</evidence>
<dbReference type="InterPro" id="IPR050300">
    <property type="entry name" value="GDXG_lipolytic_enzyme"/>
</dbReference>
<dbReference type="Proteomes" id="UP000245474">
    <property type="component" value="Unassembled WGS sequence"/>
</dbReference>
<proteinExistence type="predicted"/>
<dbReference type="GO" id="GO:0016787">
    <property type="term" value="F:hydrolase activity"/>
    <property type="evidence" value="ECO:0007669"/>
    <property type="project" value="UniProtKB-KW"/>
</dbReference>
<dbReference type="PANTHER" id="PTHR48081:SF33">
    <property type="entry name" value="KYNURENINE FORMAMIDASE"/>
    <property type="match status" value="1"/>
</dbReference>
<keyword evidence="4" id="KW-1185">Reference proteome</keyword>
<dbReference type="RefSeq" id="WP_109679400.1">
    <property type="nucleotide sequence ID" value="NZ_CP086615.1"/>
</dbReference>
<dbReference type="PROSITE" id="PS51257">
    <property type="entry name" value="PROKAR_LIPOPROTEIN"/>
    <property type="match status" value="1"/>
</dbReference>
<evidence type="ECO:0000313" key="4">
    <source>
        <dbReference type="Proteomes" id="UP000245474"/>
    </source>
</evidence>
<name>A0A2U2MZ92_9GAMM</name>
<organism evidence="3 4">
    <name type="scientific">Sediminicurvatus halobius</name>
    <dbReference type="NCBI Taxonomy" id="2182432"/>
    <lineage>
        <taxon>Bacteria</taxon>
        <taxon>Pseudomonadati</taxon>
        <taxon>Pseudomonadota</taxon>
        <taxon>Gammaproteobacteria</taxon>
        <taxon>Chromatiales</taxon>
        <taxon>Ectothiorhodospiraceae</taxon>
        <taxon>Sediminicurvatus</taxon>
    </lineage>
</organism>
<dbReference type="Gene3D" id="3.40.50.1820">
    <property type="entry name" value="alpha/beta hydrolase"/>
    <property type="match status" value="1"/>
</dbReference>
<reference evidence="3 4" key="1">
    <citation type="submission" date="2018-05" db="EMBL/GenBank/DDBJ databases">
        <title>Spiribacter halobius sp. nov., a moderately halophilic bacterium isolated from marine solar saltern.</title>
        <authorList>
            <person name="Zheng W.-S."/>
            <person name="Lu D.-C."/>
            <person name="Du Z.-J."/>
        </authorList>
    </citation>
    <scope>NUCLEOTIDE SEQUENCE [LARGE SCALE GENOMIC DNA]</scope>
    <source>
        <strain evidence="3 4">E85</strain>
    </source>
</reference>
<dbReference type="AlphaFoldDB" id="A0A2U2MZ92"/>
<accession>A0A2U2MZ92</accession>
<dbReference type="InterPro" id="IPR049492">
    <property type="entry name" value="BD-FAE-like_dom"/>
</dbReference>
<keyword evidence="1 3" id="KW-0378">Hydrolase</keyword>
<dbReference type="Pfam" id="PF20434">
    <property type="entry name" value="BD-FAE"/>
    <property type="match status" value="1"/>
</dbReference>
<gene>
    <name evidence="3" type="ORF">DEM34_13765</name>
</gene>